<evidence type="ECO:0000256" key="12">
    <source>
        <dbReference type="ARBA" id="ARBA00023139"/>
    </source>
</evidence>
<dbReference type="InterPro" id="IPR049712">
    <property type="entry name" value="Poly_export"/>
</dbReference>
<keyword evidence="6" id="KW-0812">Transmembrane</keyword>
<evidence type="ECO:0000256" key="13">
    <source>
        <dbReference type="ARBA" id="ARBA00023237"/>
    </source>
</evidence>
<dbReference type="RefSeq" id="WP_348757414.1">
    <property type="nucleotide sequence ID" value="NZ_OZ026884.1"/>
</dbReference>
<keyword evidence="11" id="KW-0472">Membrane</keyword>
<dbReference type="NCBIfam" id="TIGR03028">
    <property type="entry name" value="EpsE"/>
    <property type="match status" value="1"/>
</dbReference>
<keyword evidence="19" id="KW-1185">Reference proteome</keyword>
<evidence type="ECO:0000256" key="2">
    <source>
        <dbReference type="ARBA" id="ARBA00009450"/>
    </source>
</evidence>
<dbReference type="Pfam" id="PF02563">
    <property type="entry name" value="Poly_export"/>
    <property type="match status" value="1"/>
</dbReference>
<gene>
    <name evidence="18" type="ORF">MECH1_V1_2077</name>
</gene>
<dbReference type="Gene3D" id="3.30.1950.10">
    <property type="entry name" value="wza like domain"/>
    <property type="match status" value="1"/>
</dbReference>
<evidence type="ECO:0000256" key="6">
    <source>
        <dbReference type="ARBA" id="ARBA00022692"/>
    </source>
</evidence>
<evidence type="ECO:0000256" key="5">
    <source>
        <dbReference type="ARBA" id="ARBA00022597"/>
    </source>
</evidence>
<dbReference type="Pfam" id="PF22461">
    <property type="entry name" value="SLBB_2"/>
    <property type="match status" value="1"/>
</dbReference>
<feature type="domain" description="SLBB" evidence="17">
    <location>
        <begin position="122"/>
        <end position="201"/>
    </location>
</feature>
<keyword evidence="7" id="KW-0732">Signal</keyword>
<evidence type="ECO:0000256" key="4">
    <source>
        <dbReference type="ARBA" id="ARBA00022452"/>
    </source>
</evidence>
<name>A0ABM9NJT2_9GAMM</name>
<evidence type="ECO:0000259" key="15">
    <source>
        <dbReference type="Pfam" id="PF02563"/>
    </source>
</evidence>
<evidence type="ECO:0000256" key="11">
    <source>
        <dbReference type="ARBA" id="ARBA00023136"/>
    </source>
</evidence>
<dbReference type="InterPro" id="IPR003715">
    <property type="entry name" value="Poly_export_N"/>
</dbReference>
<evidence type="ECO:0000256" key="9">
    <source>
        <dbReference type="ARBA" id="ARBA00023065"/>
    </source>
</evidence>
<evidence type="ECO:0000256" key="8">
    <source>
        <dbReference type="ARBA" id="ARBA00023047"/>
    </source>
</evidence>
<evidence type="ECO:0000313" key="18">
    <source>
        <dbReference type="EMBL" id="CAL1240853.1"/>
    </source>
</evidence>
<dbReference type="Gene3D" id="3.10.560.10">
    <property type="entry name" value="Outer membrane lipoprotein wza domain like"/>
    <property type="match status" value="2"/>
</dbReference>
<reference evidence="18 19" key="1">
    <citation type="submission" date="2024-04" db="EMBL/GenBank/DDBJ databases">
        <authorList>
            <person name="Cremers G."/>
        </authorList>
    </citation>
    <scope>NUCLEOTIDE SEQUENCE [LARGE SCALE GENOMIC DNA]</scope>
    <source>
        <strain evidence="18">MeCH1-AG</strain>
    </source>
</reference>
<dbReference type="Proteomes" id="UP001497493">
    <property type="component" value="Chromosome"/>
</dbReference>
<keyword evidence="10" id="KW-0626">Porin</keyword>
<dbReference type="InterPro" id="IPR017478">
    <property type="entry name" value="Polysacc_export_EpsE"/>
</dbReference>
<evidence type="ECO:0000259" key="17">
    <source>
        <dbReference type="Pfam" id="PF22461"/>
    </source>
</evidence>
<feature type="domain" description="Soluble ligand binding" evidence="16">
    <location>
        <begin position="206"/>
        <end position="260"/>
    </location>
</feature>
<dbReference type="Pfam" id="PF10531">
    <property type="entry name" value="SLBB"/>
    <property type="match status" value="1"/>
</dbReference>
<comment type="subcellular location">
    <subcellularLocation>
        <location evidence="1">Cell outer membrane</location>
        <topology evidence="1">Multi-pass membrane protein</topology>
    </subcellularLocation>
</comment>
<keyword evidence="8" id="KW-0625">Polysaccharide transport</keyword>
<protein>
    <submittedName>
        <fullName evidence="18">Capsule polysaccharide export protein</fullName>
    </submittedName>
</protein>
<dbReference type="PANTHER" id="PTHR33619">
    <property type="entry name" value="POLYSACCHARIDE EXPORT PROTEIN GFCE-RELATED"/>
    <property type="match status" value="1"/>
</dbReference>
<keyword evidence="3" id="KW-0813">Transport</keyword>
<feature type="domain" description="Polysaccharide export protein N-terminal" evidence="15">
    <location>
        <begin position="40"/>
        <end position="113"/>
    </location>
</feature>
<organism evidence="18 19">
    <name type="scientific">Candidatus Methylocalor cossyra</name>
    <dbReference type="NCBI Taxonomy" id="3108543"/>
    <lineage>
        <taxon>Bacteria</taxon>
        <taxon>Pseudomonadati</taxon>
        <taxon>Pseudomonadota</taxon>
        <taxon>Gammaproteobacteria</taxon>
        <taxon>Methylococcales</taxon>
        <taxon>Methylococcaceae</taxon>
        <taxon>Candidatus Methylocalor</taxon>
    </lineage>
</organism>
<evidence type="ECO:0000256" key="7">
    <source>
        <dbReference type="ARBA" id="ARBA00022729"/>
    </source>
</evidence>
<keyword evidence="14" id="KW-0449">Lipoprotein</keyword>
<evidence type="ECO:0000256" key="10">
    <source>
        <dbReference type="ARBA" id="ARBA00023114"/>
    </source>
</evidence>
<keyword evidence="13" id="KW-0998">Cell outer membrane</keyword>
<keyword evidence="12" id="KW-0564">Palmitate</keyword>
<evidence type="ECO:0000313" key="19">
    <source>
        <dbReference type="Proteomes" id="UP001497493"/>
    </source>
</evidence>
<evidence type="ECO:0000256" key="14">
    <source>
        <dbReference type="ARBA" id="ARBA00023288"/>
    </source>
</evidence>
<accession>A0ABM9NJT2</accession>
<evidence type="ECO:0000256" key="1">
    <source>
        <dbReference type="ARBA" id="ARBA00004571"/>
    </source>
</evidence>
<dbReference type="InterPro" id="IPR019554">
    <property type="entry name" value="Soluble_ligand-bd"/>
</dbReference>
<evidence type="ECO:0000259" key="16">
    <source>
        <dbReference type="Pfam" id="PF10531"/>
    </source>
</evidence>
<keyword evidence="9" id="KW-0406">Ion transport</keyword>
<evidence type="ECO:0000256" key="3">
    <source>
        <dbReference type="ARBA" id="ARBA00022448"/>
    </source>
</evidence>
<dbReference type="PANTHER" id="PTHR33619:SF3">
    <property type="entry name" value="POLYSACCHARIDE EXPORT PROTEIN GFCE-RELATED"/>
    <property type="match status" value="1"/>
</dbReference>
<keyword evidence="4" id="KW-1134">Transmembrane beta strand</keyword>
<comment type="similarity">
    <text evidence="2">Belongs to the BexD/CtrA/VexA family.</text>
</comment>
<proteinExistence type="inferred from homology"/>
<dbReference type="InterPro" id="IPR054765">
    <property type="entry name" value="SLBB_dom"/>
</dbReference>
<dbReference type="EMBL" id="OZ026884">
    <property type="protein sequence ID" value="CAL1240853.1"/>
    <property type="molecule type" value="Genomic_DNA"/>
</dbReference>
<sequence length="281" mass="30584">MKTARWSSSLPRFPQAAPWRALTCLLVAGWTWAMAPRGAQAVEYVLEPGDIIRITVFQNPELTTEARVSEAGTIAFPLIGTVAVRGLELPAAEQKIADRLREGGYVLQPQVSILPVQTRGSQVAVLGQVNRPGRYPLEGPDVRLSTLLAMAGGPTATAADTLVLVGVRNGKPFRREIDLSALFAKGEGQDPPLESGDTLYIDRAPMFYIYGEVQRPGAFRLERNMSVMQALATGGGLTNRGTDRGLRLHRRAPDGKLEVIEPALDDILQPNDVLYVQESLF</sequence>
<keyword evidence="5" id="KW-0762">Sugar transport</keyword>